<accession>A0ABV9YE20</accession>
<dbReference type="SUPFAM" id="SSF51905">
    <property type="entry name" value="FAD/NAD(P)-binding domain"/>
    <property type="match status" value="1"/>
</dbReference>
<feature type="domain" description="FAD-binding" evidence="3">
    <location>
        <begin position="4"/>
        <end position="314"/>
    </location>
</feature>
<evidence type="ECO:0000259" key="3">
    <source>
        <dbReference type="Pfam" id="PF01494"/>
    </source>
</evidence>
<keyword evidence="5" id="KW-1185">Reference proteome</keyword>
<evidence type="ECO:0000256" key="1">
    <source>
        <dbReference type="ARBA" id="ARBA00023002"/>
    </source>
</evidence>
<dbReference type="Pfam" id="PF01494">
    <property type="entry name" value="FAD_binding_3"/>
    <property type="match status" value="1"/>
</dbReference>
<dbReference type="InterPro" id="IPR036188">
    <property type="entry name" value="FAD/NAD-bd_sf"/>
</dbReference>
<dbReference type="Gene3D" id="3.50.50.60">
    <property type="entry name" value="FAD/NAD(P)-binding domain"/>
    <property type="match status" value="1"/>
</dbReference>
<dbReference type="RefSeq" id="WP_378033992.1">
    <property type="nucleotide sequence ID" value="NZ_JBHSIV010000001.1"/>
</dbReference>
<comment type="caution">
    <text evidence="4">The sequence shown here is derived from an EMBL/GenBank/DDBJ whole genome shotgun (WGS) entry which is preliminary data.</text>
</comment>
<dbReference type="EMBL" id="JBHSIV010000001">
    <property type="protein sequence ID" value="MFC5060634.1"/>
    <property type="molecule type" value="Genomic_DNA"/>
</dbReference>
<dbReference type="PANTHER" id="PTHR13789:SF309">
    <property type="entry name" value="PUTATIVE (AFU_ORTHOLOGUE AFUA_6G14510)-RELATED"/>
    <property type="match status" value="1"/>
</dbReference>
<dbReference type="InterPro" id="IPR050493">
    <property type="entry name" value="FAD-dep_Monooxygenase_BioMet"/>
</dbReference>
<dbReference type="InterPro" id="IPR002938">
    <property type="entry name" value="FAD-bd"/>
</dbReference>
<keyword evidence="1" id="KW-0560">Oxidoreductase</keyword>
<sequence>MEQVPLLVLGAGIEGLAVALCLAHQGFPVQLLDRGPEPQADDGDAFPSGVTVLRPAAARVLHGLGLLDALAARTLEVQRYLHLDAGSGQVIRKVELGEVVRARFGYPVLIVERRELRRVLARACARDEMIGVRYDCRLADVEDIGEAALVSLDDGEQWRAEALVGADGASSRVRALLDGGTGALSPTFVVRRTTVAATAGEPAHPELRVWSGPTMQVTRLPSPGGGAQIALVMRADVPPAEREWLVSRLDPEVRRWVSAVVSLEPEQVLAHQRPLPRWTRHRLTVAGSAAQPLLPHAGEEENQALLDAHALGAAFDRSDGRILPGLEGYETLRAPARAATAARIAEYAALAHAEGLTRRLRDRLWTRESVDEVAEVVGEV</sequence>
<protein>
    <submittedName>
        <fullName evidence="4">FAD-dependent monooxygenase</fullName>
    </submittedName>
</protein>
<keyword evidence="2 4" id="KW-0503">Monooxygenase</keyword>
<evidence type="ECO:0000313" key="5">
    <source>
        <dbReference type="Proteomes" id="UP001595947"/>
    </source>
</evidence>
<organism evidence="4 5">
    <name type="scientific">Actinomycetospora atypica</name>
    <dbReference type="NCBI Taxonomy" id="1290095"/>
    <lineage>
        <taxon>Bacteria</taxon>
        <taxon>Bacillati</taxon>
        <taxon>Actinomycetota</taxon>
        <taxon>Actinomycetes</taxon>
        <taxon>Pseudonocardiales</taxon>
        <taxon>Pseudonocardiaceae</taxon>
        <taxon>Actinomycetospora</taxon>
    </lineage>
</organism>
<proteinExistence type="predicted"/>
<reference evidence="5" key="1">
    <citation type="journal article" date="2019" name="Int. J. Syst. Evol. Microbiol.">
        <title>The Global Catalogue of Microorganisms (GCM) 10K type strain sequencing project: providing services to taxonomists for standard genome sequencing and annotation.</title>
        <authorList>
            <consortium name="The Broad Institute Genomics Platform"/>
            <consortium name="The Broad Institute Genome Sequencing Center for Infectious Disease"/>
            <person name="Wu L."/>
            <person name="Ma J."/>
        </authorList>
    </citation>
    <scope>NUCLEOTIDE SEQUENCE [LARGE SCALE GENOMIC DNA]</scope>
    <source>
        <strain evidence="5">CGMCC 4.7093</strain>
    </source>
</reference>
<evidence type="ECO:0000256" key="2">
    <source>
        <dbReference type="ARBA" id="ARBA00023033"/>
    </source>
</evidence>
<gene>
    <name evidence="4" type="ORF">ACFPBZ_00310</name>
</gene>
<evidence type="ECO:0000313" key="4">
    <source>
        <dbReference type="EMBL" id="MFC5060634.1"/>
    </source>
</evidence>
<dbReference type="PRINTS" id="PR00420">
    <property type="entry name" value="RNGMNOXGNASE"/>
</dbReference>
<dbReference type="PANTHER" id="PTHR13789">
    <property type="entry name" value="MONOOXYGENASE"/>
    <property type="match status" value="1"/>
</dbReference>
<name>A0ABV9YE20_9PSEU</name>
<dbReference type="Proteomes" id="UP001595947">
    <property type="component" value="Unassembled WGS sequence"/>
</dbReference>
<dbReference type="GO" id="GO:0004497">
    <property type="term" value="F:monooxygenase activity"/>
    <property type="evidence" value="ECO:0007669"/>
    <property type="project" value="UniProtKB-KW"/>
</dbReference>